<evidence type="ECO:0000256" key="1">
    <source>
        <dbReference type="SAM" id="MobiDB-lite"/>
    </source>
</evidence>
<organism evidence="2">
    <name type="scientific">viral metagenome</name>
    <dbReference type="NCBI Taxonomy" id="1070528"/>
    <lineage>
        <taxon>unclassified sequences</taxon>
        <taxon>metagenomes</taxon>
        <taxon>organismal metagenomes</taxon>
    </lineage>
</organism>
<dbReference type="EMBL" id="MN740401">
    <property type="protein sequence ID" value="QHU04490.1"/>
    <property type="molecule type" value="Genomic_DNA"/>
</dbReference>
<feature type="region of interest" description="Disordered" evidence="1">
    <location>
        <begin position="159"/>
        <end position="183"/>
    </location>
</feature>
<evidence type="ECO:0000313" key="2">
    <source>
        <dbReference type="EMBL" id="QHU04490.1"/>
    </source>
</evidence>
<feature type="compositionally biased region" description="Basic residues" evidence="1">
    <location>
        <begin position="160"/>
        <end position="183"/>
    </location>
</feature>
<feature type="region of interest" description="Disordered" evidence="1">
    <location>
        <begin position="36"/>
        <end position="118"/>
    </location>
</feature>
<accession>A0A6C0JI39</accession>
<proteinExistence type="predicted"/>
<dbReference type="AlphaFoldDB" id="A0A6C0JI39"/>
<name>A0A6C0JI39_9ZZZZ</name>
<feature type="compositionally biased region" description="Basic and acidic residues" evidence="1">
    <location>
        <begin position="36"/>
        <end position="48"/>
    </location>
</feature>
<reference evidence="2" key="1">
    <citation type="journal article" date="2020" name="Nature">
        <title>Giant virus diversity and host interactions through global metagenomics.</title>
        <authorList>
            <person name="Schulz F."/>
            <person name="Roux S."/>
            <person name="Paez-Espino D."/>
            <person name="Jungbluth S."/>
            <person name="Walsh D.A."/>
            <person name="Denef V.J."/>
            <person name="McMahon K.D."/>
            <person name="Konstantinidis K.T."/>
            <person name="Eloe-Fadrosh E.A."/>
            <person name="Kyrpides N.C."/>
            <person name="Woyke T."/>
        </authorList>
    </citation>
    <scope>NUCLEOTIDE SEQUENCE</scope>
    <source>
        <strain evidence="2">GVMAG-M-3300027708-51</strain>
    </source>
</reference>
<protein>
    <submittedName>
        <fullName evidence="2">Uncharacterized protein</fullName>
    </submittedName>
</protein>
<sequence length="183" mass="20345">MPTLRQKVNSFCTVAGTTNASSMRIAKLEDALKKSKDEMAEHKKDMKYQRAQTRKASKVSKPPKAPKAPKAPAAPKQEVKMAPLPPTQPTMGMTATPPASGGAHRGSKQTPKTEERKAELANIKELRDAYKSTNLAWRADPKNEEKAKAVREAHAAYMAAKKRGGTRRHRHTRNCRHSRRRAD</sequence>